<protein>
    <recommendedName>
        <fullName evidence="4">Retrotransposon gag domain-containing protein</fullName>
    </recommendedName>
</protein>
<evidence type="ECO:0000256" key="1">
    <source>
        <dbReference type="SAM" id="MobiDB-lite"/>
    </source>
</evidence>
<sequence length="210" mass="23184">MAEVIGCTTSRSVWLALEAAFSHLSKSCELRLKDDLQLMKKGNRSVSEYGRQFKSLCGQLAAVGRSIDETDKAHWFLRGLGSSFSSFSAAQMALTPLPIFRDLLPKAESFSLFQDFLDTSGDSSVAFYGRRRRSGPAPHQSGPSSRGRGNGGGNRSLNSRWRDCGNNRRPPKCQICHFEGHYADACPGRYAQRPLQNTAHLAEAFSARHL</sequence>
<dbReference type="AlphaFoldDB" id="A0A2Z7CHX5"/>
<dbReference type="EMBL" id="KQ997030">
    <property type="protein sequence ID" value="KZV44366.1"/>
    <property type="molecule type" value="Genomic_DNA"/>
</dbReference>
<gene>
    <name evidence="2" type="ORF">F511_26448</name>
</gene>
<proteinExistence type="predicted"/>
<accession>A0A2Z7CHX5</accession>
<dbReference type="Gene3D" id="4.10.60.10">
    <property type="entry name" value="Zinc finger, CCHC-type"/>
    <property type="match status" value="1"/>
</dbReference>
<keyword evidence="3" id="KW-1185">Reference proteome</keyword>
<evidence type="ECO:0008006" key="4">
    <source>
        <dbReference type="Google" id="ProtNLM"/>
    </source>
</evidence>
<dbReference type="OrthoDB" id="912930at2759"/>
<evidence type="ECO:0000313" key="2">
    <source>
        <dbReference type="EMBL" id="KZV44366.1"/>
    </source>
</evidence>
<reference evidence="2 3" key="1">
    <citation type="journal article" date="2015" name="Proc. Natl. Acad. Sci. U.S.A.">
        <title>The resurrection genome of Boea hygrometrica: A blueprint for survival of dehydration.</title>
        <authorList>
            <person name="Xiao L."/>
            <person name="Yang G."/>
            <person name="Zhang L."/>
            <person name="Yang X."/>
            <person name="Zhao S."/>
            <person name="Ji Z."/>
            <person name="Zhou Q."/>
            <person name="Hu M."/>
            <person name="Wang Y."/>
            <person name="Chen M."/>
            <person name="Xu Y."/>
            <person name="Jin H."/>
            <person name="Xiao X."/>
            <person name="Hu G."/>
            <person name="Bao F."/>
            <person name="Hu Y."/>
            <person name="Wan P."/>
            <person name="Li L."/>
            <person name="Deng X."/>
            <person name="Kuang T."/>
            <person name="Xiang C."/>
            <person name="Zhu J.K."/>
            <person name="Oliver M.J."/>
            <person name="He Y."/>
        </authorList>
    </citation>
    <scope>NUCLEOTIDE SEQUENCE [LARGE SCALE GENOMIC DNA]</scope>
    <source>
        <strain evidence="3">cv. XS01</strain>
    </source>
</reference>
<evidence type="ECO:0000313" key="3">
    <source>
        <dbReference type="Proteomes" id="UP000250235"/>
    </source>
</evidence>
<dbReference type="PANTHER" id="PTHR47481">
    <property type="match status" value="1"/>
</dbReference>
<dbReference type="Pfam" id="PF14223">
    <property type="entry name" value="Retrotran_gag_2"/>
    <property type="match status" value="1"/>
</dbReference>
<organism evidence="2 3">
    <name type="scientific">Dorcoceras hygrometricum</name>
    <dbReference type="NCBI Taxonomy" id="472368"/>
    <lineage>
        <taxon>Eukaryota</taxon>
        <taxon>Viridiplantae</taxon>
        <taxon>Streptophyta</taxon>
        <taxon>Embryophyta</taxon>
        <taxon>Tracheophyta</taxon>
        <taxon>Spermatophyta</taxon>
        <taxon>Magnoliopsida</taxon>
        <taxon>eudicotyledons</taxon>
        <taxon>Gunneridae</taxon>
        <taxon>Pentapetalae</taxon>
        <taxon>asterids</taxon>
        <taxon>lamiids</taxon>
        <taxon>Lamiales</taxon>
        <taxon>Gesneriaceae</taxon>
        <taxon>Didymocarpoideae</taxon>
        <taxon>Trichosporeae</taxon>
        <taxon>Loxocarpinae</taxon>
        <taxon>Dorcoceras</taxon>
    </lineage>
</organism>
<dbReference type="PANTHER" id="PTHR47481:SF35">
    <property type="entry name" value="ZINC FINGER, CCHC-TYPE-RELATED"/>
    <property type="match status" value="1"/>
</dbReference>
<name>A0A2Z7CHX5_9LAMI</name>
<dbReference type="Proteomes" id="UP000250235">
    <property type="component" value="Unassembled WGS sequence"/>
</dbReference>
<feature type="region of interest" description="Disordered" evidence="1">
    <location>
        <begin position="127"/>
        <end position="163"/>
    </location>
</feature>